<dbReference type="PANTHER" id="PTHR33650">
    <property type="entry name" value="CHLOROPLAST ENVELOPE MEMBRANE PROTEIN-RELATED"/>
    <property type="match status" value="1"/>
</dbReference>
<sequence>MQNSGLFRSAQRWLSRTPERSLNQAYEAAQMIEAIEREYFGGNPISARYGSYGDSAMAYFQGELKKYLNLIKVRMAVFRASRSVARVSDPRVTEVQLPSTGADDLAVNVIDQQAMFFRKLQLIDEVLARYDRLEANPERVITLANGGNGEAAPSAQVLRSRADQARIEQQNGAIAAAPASEGKRPAASDRINVLPRSILRTVDRIRQDLDPNAEQEVVQEFRTSKGRTTAAIRFVLLLVIVPLLTQQFTKNFVVGPIVDRARVGAEEQVDVFLNIEMEEEALHELQRFEERLRFEVLIGKAPALSELNIEQRVRSKASEIEEAYRDRSASAVKNVFADILAVTAFVLLLLYRKQDVANLKAFMDEVVYGLSDSAKAFIIILFTDTFVGFHSPHGWEILLEGLSRHLGFPANRDFIFLFIATFPVILDTIFKYWIFRYLNRISPSAVATYKNMNE</sequence>
<reference evidence="10" key="1">
    <citation type="submission" date="2018-04" db="EMBL/GenBank/DDBJ databases">
        <authorList>
            <person name="Cornet L."/>
        </authorList>
    </citation>
    <scope>NUCLEOTIDE SEQUENCE [LARGE SCALE GENOMIC DNA]</scope>
</reference>
<organism evidence="9 10">
    <name type="scientific">Shackletoniella antarctica</name>
    <dbReference type="NCBI Taxonomy" id="268115"/>
    <lineage>
        <taxon>Bacteria</taxon>
        <taxon>Bacillati</taxon>
        <taxon>Cyanobacteriota</taxon>
        <taxon>Cyanophyceae</taxon>
        <taxon>Oculatellales</taxon>
        <taxon>Oculatellaceae</taxon>
        <taxon>Shackletoniella</taxon>
    </lineage>
</organism>
<evidence type="ECO:0000256" key="5">
    <source>
        <dbReference type="ARBA" id="ARBA00022989"/>
    </source>
</evidence>
<comment type="similarity">
    <text evidence="8">Belongs to the CemA family.</text>
</comment>
<dbReference type="Pfam" id="PF03040">
    <property type="entry name" value="CemA"/>
    <property type="match status" value="1"/>
</dbReference>
<dbReference type="InterPro" id="IPR004282">
    <property type="entry name" value="CemA"/>
</dbReference>
<evidence type="ECO:0000313" key="10">
    <source>
        <dbReference type="Proteomes" id="UP000249081"/>
    </source>
</evidence>
<feature type="transmembrane region" description="Helical" evidence="8">
    <location>
        <begin position="335"/>
        <end position="352"/>
    </location>
</feature>
<keyword evidence="7 8" id="KW-0472">Membrane</keyword>
<name>A0A2W4WLA5_9CYAN</name>
<feature type="transmembrane region" description="Helical" evidence="8">
    <location>
        <begin position="373"/>
        <end position="394"/>
    </location>
</feature>
<dbReference type="HAMAP" id="MF_01308">
    <property type="entry name" value="CemA_PxcA"/>
    <property type="match status" value="1"/>
</dbReference>
<evidence type="ECO:0000256" key="1">
    <source>
        <dbReference type="ARBA" id="ARBA00004141"/>
    </source>
</evidence>
<keyword evidence="2 8" id="KW-0813">Transport</keyword>
<evidence type="ECO:0000256" key="7">
    <source>
        <dbReference type="ARBA" id="ARBA00023136"/>
    </source>
</evidence>
<comment type="function">
    <text evidence="8">Required for H(+) efflux immediately after light irradiation to form a rapid H(+) concentration gradient across the thylakoid membranes. Together with PxcL, contributes to transient H(+) uptake following dark to light transition.</text>
</comment>
<dbReference type="NCBIfam" id="NF002703">
    <property type="entry name" value="PRK02507.1-1"/>
    <property type="match status" value="1"/>
</dbReference>
<accession>A0A2W4WLA5</accession>
<comment type="caution">
    <text evidence="9">The sequence shown here is derived from an EMBL/GenBank/DDBJ whole genome shotgun (WGS) entry which is preliminary data.</text>
</comment>
<dbReference type="PANTHER" id="PTHR33650:SF2">
    <property type="entry name" value="CHLOROPLAST ENVELOPE MEMBRANE PROTEIN"/>
    <property type="match status" value="1"/>
</dbReference>
<dbReference type="Proteomes" id="UP000249081">
    <property type="component" value="Unassembled WGS sequence"/>
</dbReference>
<gene>
    <name evidence="8" type="primary">pxcA</name>
    <name evidence="9" type="ORF">DCF17_02150</name>
</gene>
<evidence type="ECO:0000256" key="4">
    <source>
        <dbReference type="ARBA" id="ARBA00022781"/>
    </source>
</evidence>
<feature type="transmembrane region" description="Helical" evidence="8">
    <location>
        <begin position="414"/>
        <end position="434"/>
    </location>
</feature>
<keyword evidence="4 8" id="KW-0375">Hydrogen ion transport</keyword>
<evidence type="ECO:0000256" key="3">
    <source>
        <dbReference type="ARBA" id="ARBA00022692"/>
    </source>
</evidence>
<dbReference type="EMBL" id="QBMN01000008">
    <property type="protein sequence ID" value="PZO45310.1"/>
    <property type="molecule type" value="Genomic_DNA"/>
</dbReference>
<evidence type="ECO:0000256" key="2">
    <source>
        <dbReference type="ARBA" id="ARBA00022448"/>
    </source>
</evidence>
<dbReference type="GO" id="GO:0015078">
    <property type="term" value="F:proton transmembrane transporter activity"/>
    <property type="evidence" value="ECO:0007669"/>
    <property type="project" value="UniProtKB-UniRule"/>
</dbReference>
<reference evidence="9 10" key="2">
    <citation type="submission" date="2018-06" db="EMBL/GenBank/DDBJ databases">
        <title>Metagenomic assembly of (sub)arctic Cyanobacteria and their associated microbiome from non-axenic cultures.</title>
        <authorList>
            <person name="Baurain D."/>
        </authorList>
    </citation>
    <scope>NUCLEOTIDE SEQUENCE [LARGE SCALE GENOMIC DNA]</scope>
    <source>
        <strain evidence="9">ULC041bin1</strain>
    </source>
</reference>
<evidence type="ECO:0000256" key="8">
    <source>
        <dbReference type="HAMAP-Rule" id="MF_01308"/>
    </source>
</evidence>
<proteinExistence type="inferred from homology"/>
<dbReference type="GO" id="GO:0005886">
    <property type="term" value="C:plasma membrane"/>
    <property type="evidence" value="ECO:0007669"/>
    <property type="project" value="UniProtKB-SubCell"/>
</dbReference>
<keyword evidence="3 8" id="KW-0812">Transmembrane</keyword>
<evidence type="ECO:0000313" key="9">
    <source>
        <dbReference type="EMBL" id="PZO45310.1"/>
    </source>
</evidence>
<keyword evidence="5 8" id="KW-1133">Transmembrane helix</keyword>
<dbReference type="AlphaFoldDB" id="A0A2W4WLA5"/>
<keyword evidence="6 8" id="KW-0406">Ion transport</keyword>
<keyword evidence="8" id="KW-0997">Cell inner membrane</keyword>
<keyword evidence="8" id="KW-1003">Cell membrane</keyword>
<comment type="subcellular location">
    <subcellularLocation>
        <location evidence="8">Cell inner membrane</location>
        <topology evidence="8">Multi-pass membrane protein</topology>
    </subcellularLocation>
    <subcellularLocation>
        <location evidence="1">Membrane</location>
        <topology evidence="1">Multi-pass membrane protein</topology>
    </subcellularLocation>
</comment>
<evidence type="ECO:0000256" key="6">
    <source>
        <dbReference type="ARBA" id="ARBA00023065"/>
    </source>
</evidence>
<protein>
    <recommendedName>
        <fullName evidence="8">Proton extrusion protein PxcA</fullName>
    </recommendedName>
</protein>